<feature type="compositionally biased region" description="Acidic residues" evidence="8">
    <location>
        <begin position="181"/>
        <end position="191"/>
    </location>
</feature>
<dbReference type="PANTHER" id="PTHR14741">
    <property type="entry name" value="S-ADENOSYLMETHIONINE-DEPENDENT METHYLTRANSFERASE RELATED"/>
    <property type="match status" value="1"/>
</dbReference>
<dbReference type="Proteomes" id="UP001176940">
    <property type="component" value="Unassembled WGS sequence"/>
</dbReference>
<comment type="caution">
    <text evidence="9">The sequence shown here is derived from an EMBL/GenBank/DDBJ whole genome shotgun (WGS) entry which is preliminary data.</text>
</comment>
<feature type="region of interest" description="Disordered" evidence="8">
    <location>
        <begin position="329"/>
        <end position="382"/>
    </location>
</feature>
<comment type="catalytic activity">
    <reaction evidence="4">
        <text>a 5'-end (N(7)-methyl 5'-triphosphoguanosine)-ribonucleoside in snoRNA + S-adenosyl-L-methionine = a 5'-end (N(2),N(7)-dimethyl 5'-triphosphoguanosine)-ribonucleoside in snoRNA + S-adenosyl-L-homocysteine + H(+)</text>
        <dbReference type="Rhea" id="RHEA:78475"/>
        <dbReference type="Rhea" id="RHEA-COMP:19086"/>
        <dbReference type="Rhea" id="RHEA-COMP:19088"/>
        <dbReference type="ChEBI" id="CHEBI:15378"/>
        <dbReference type="ChEBI" id="CHEBI:57856"/>
        <dbReference type="ChEBI" id="CHEBI:59789"/>
        <dbReference type="ChEBI" id="CHEBI:156461"/>
        <dbReference type="ChEBI" id="CHEBI:172880"/>
    </reaction>
    <physiologicalReaction direction="left-to-right" evidence="4">
        <dbReference type="Rhea" id="RHEA:78476"/>
    </physiologicalReaction>
</comment>
<evidence type="ECO:0000256" key="1">
    <source>
        <dbReference type="ARBA" id="ARBA00018517"/>
    </source>
</evidence>
<evidence type="ECO:0000313" key="10">
    <source>
        <dbReference type="Proteomes" id="UP001176940"/>
    </source>
</evidence>
<feature type="region of interest" description="Disordered" evidence="8">
    <location>
        <begin position="125"/>
        <end position="195"/>
    </location>
</feature>
<sequence>MAISGEDWSDEPWNCSTTKEEWAEHYNESYWCYYEQFQYWAQQGWTFDELRDCDGNDTVEAQAAANDQLTDHTLHIPQTSAESIDCLSDCVNGLKNINLDTKEMEGDSKPLSVIYDSHQMQNPESLEAQCPCDPDYSEPADVGSSDRHASSGHADTSRPVSQVFRNTSPGGGQTPRNGRDNDDDDGDDDEPPECKQAKIKRSHELDAEENPCDVAAELSTVLGLKHGTGQKFEAVFNLQDVNSVSVFTHCNELRPIDTLTNIYGGISHFKHRTLRYLEKGVKHRSHFLDMHRPVKNRHIFFSEESEVKPIKSKTVNKVKNFLKDIAEPTGDLLNGKVSPPKMEDSTNTSDSEGLDHSSVGECKQPGDEDRSEGKHRPAPYWSRECQDQIVTCPSNVLDRPGESTEIGSALPASAIWCSHHASATEQPADPGTSSSTRQLVSLEIPDYLQANEEDNSIGVGSYVKCKKKKKKQKKKIQLLPPEIAADPHLAKYWAQRYRLFSRFDEGIKLDEGYISVIKMHFGTNLPAGRFGGRTAHAPAILQDGGAQGEDGRTDTGTPEGWFSVTPEKIAEHIAHRVRQCMSGAVVVDAFCGVGGNAIQFALAGMHVIAVDIDPVKLDLAYNNAMVYGVADRIELIRADFMCIARDLKADVVFLSPPWGGPDYVSAETFDIKTMMSPDGYPLQAANKLPQ</sequence>
<gene>
    <name evidence="9" type="ORF">RIMI_LOCUS23500879</name>
</gene>
<reference evidence="9" key="1">
    <citation type="submission" date="2023-07" db="EMBL/GenBank/DDBJ databases">
        <authorList>
            <person name="Stuckert A."/>
        </authorList>
    </citation>
    <scope>NUCLEOTIDE SEQUENCE</scope>
</reference>
<comment type="catalytic activity">
    <reaction evidence="6">
        <text>a 5'-end (N(7)-methyl 5'-triphosphoguanosine)-ribonucleoside in snRNA + S-adenosyl-L-methionine = a 5'-end (N(2),N(7)-dimethyl 5'-triphosphoguanosine)-ribonucleoside in snRNA + S-adenosyl-L-homocysteine + H(+)</text>
        <dbReference type="Rhea" id="RHEA:78471"/>
        <dbReference type="Rhea" id="RHEA-COMP:19085"/>
        <dbReference type="Rhea" id="RHEA-COMP:19087"/>
        <dbReference type="ChEBI" id="CHEBI:15378"/>
        <dbReference type="ChEBI" id="CHEBI:57856"/>
        <dbReference type="ChEBI" id="CHEBI:59789"/>
        <dbReference type="ChEBI" id="CHEBI:156461"/>
        <dbReference type="ChEBI" id="CHEBI:172880"/>
    </reaction>
    <physiologicalReaction direction="left-to-right" evidence="6">
        <dbReference type="Rhea" id="RHEA:78472"/>
    </physiologicalReaction>
</comment>
<dbReference type="PANTHER" id="PTHR14741:SF32">
    <property type="entry name" value="TRIMETHYLGUANOSINE SYNTHASE"/>
    <property type="match status" value="1"/>
</dbReference>
<accession>A0ABN9MQ46</accession>
<dbReference type="InterPro" id="IPR029063">
    <property type="entry name" value="SAM-dependent_MTases_sf"/>
</dbReference>
<organism evidence="9 10">
    <name type="scientific">Ranitomeya imitator</name>
    <name type="common">mimic poison frog</name>
    <dbReference type="NCBI Taxonomy" id="111125"/>
    <lineage>
        <taxon>Eukaryota</taxon>
        <taxon>Metazoa</taxon>
        <taxon>Chordata</taxon>
        <taxon>Craniata</taxon>
        <taxon>Vertebrata</taxon>
        <taxon>Euteleostomi</taxon>
        <taxon>Amphibia</taxon>
        <taxon>Batrachia</taxon>
        <taxon>Anura</taxon>
        <taxon>Neobatrachia</taxon>
        <taxon>Hyloidea</taxon>
        <taxon>Dendrobatidae</taxon>
        <taxon>Dendrobatinae</taxon>
        <taxon>Ranitomeya</taxon>
    </lineage>
</organism>
<name>A0ABN9MQ46_9NEOB</name>
<dbReference type="InterPro" id="IPR019012">
    <property type="entry name" value="RNA_cap_Gua-N2-MeTrfase"/>
</dbReference>
<evidence type="ECO:0000256" key="2">
    <source>
        <dbReference type="ARBA" id="ARBA00025783"/>
    </source>
</evidence>
<evidence type="ECO:0000256" key="4">
    <source>
        <dbReference type="ARBA" id="ARBA00048740"/>
    </source>
</evidence>
<keyword evidence="10" id="KW-1185">Reference proteome</keyword>
<evidence type="ECO:0000256" key="7">
    <source>
        <dbReference type="ARBA" id="ARBA00049790"/>
    </source>
</evidence>
<evidence type="ECO:0000256" key="8">
    <source>
        <dbReference type="SAM" id="MobiDB-lite"/>
    </source>
</evidence>
<evidence type="ECO:0000313" key="9">
    <source>
        <dbReference type="EMBL" id="CAJ0968884.1"/>
    </source>
</evidence>
<protein>
    <recommendedName>
        <fullName evidence="1">Trimethylguanosine synthase</fullName>
    </recommendedName>
    <alternativeName>
        <fullName evidence="7">Cap-specific guanine-N(2) methyltransferase</fullName>
    </alternativeName>
</protein>
<dbReference type="CDD" id="cd02440">
    <property type="entry name" value="AdoMet_MTases"/>
    <property type="match status" value="1"/>
</dbReference>
<dbReference type="Gene3D" id="3.40.50.150">
    <property type="entry name" value="Vaccinia Virus protein VP39"/>
    <property type="match status" value="1"/>
</dbReference>
<feature type="compositionally biased region" description="Basic and acidic residues" evidence="8">
    <location>
        <begin position="364"/>
        <end position="375"/>
    </location>
</feature>
<comment type="similarity">
    <text evidence="2">Belongs to the methyltransferase superfamily. Trimethylguanosine synthase family.</text>
</comment>
<dbReference type="EMBL" id="CAUEEQ010079768">
    <property type="protein sequence ID" value="CAJ0968884.1"/>
    <property type="molecule type" value="Genomic_DNA"/>
</dbReference>
<comment type="catalytic activity">
    <reaction evidence="3">
        <text>a 5'-end (N(2),N(7)-dimethyl 5'-triphosphoguanosine)-ribonucleoside in snoRNA + S-adenosyl-L-methionine = a 5'-end (N(2),N(2),N(7)-trimethyl 5'-triphosphoguanosine)-ribonucleoside in snoRNA + S-adenosyl-L-homocysteine + H(+)</text>
        <dbReference type="Rhea" id="RHEA:78507"/>
        <dbReference type="Rhea" id="RHEA-COMP:19088"/>
        <dbReference type="Rhea" id="RHEA-COMP:19090"/>
        <dbReference type="ChEBI" id="CHEBI:15378"/>
        <dbReference type="ChEBI" id="CHEBI:57856"/>
        <dbReference type="ChEBI" id="CHEBI:59789"/>
        <dbReference type="ChEBI" id="CHEBI:167623"/>
        <dbReference type="ChEBI" id="CHEBI:172880"/>
    </reaction>
    <physiologicalReaction direction="left-to-right" evidence="3">
        <dbReference type="Rhea" id="RHEA:78508"/>
    </physiologicalReaction>
</comment>
<dbReference type="Pfam" id="PF09445">
    <property type="entry name" value="Methyltransf_15"/>
    <property type="match status" value="1"/>
</dbReference>
<evidence type="ECO:0000256" key="6">
    <source>
        <dbReference type="ARBA" id="ARBA00049075"/>
    </source>
</evidence>
<evidence type="ECO:0000256" key="5">
    <source>
        <dbReference type="ARBA" id="ARBA00048763"/>
    </source>
</evidence>
<comment type="catalytic activity">
    <reaction evidence="5">
        <text>a 5'-end (N(2),N(7)-dimethyl 5'-triphosphoguanosine)-ribonucleoside in snRNA + S-adenosyl-L-methionine = a 5'-end (N(2),N(2),N(7)-trimethyl 5'-triphosphoguanosine)-ribonucleoside in snRNA + S-adenosyl-L-homocysteine + H(+)</text>
        <dbReference type="Rhea" id="RHEA:78479"/>
        <dbReference type="Rhea" id="RHEA-COMP:19087"/>
        <dbReference type="Rhea" id="RHEA-COMP:19089"/>
        <dbReference type="ChEBI" id="CHEBI:15378"/>
        <dbReference type="ChEBI" id="CHEBI:57856"/>
        <dbReference type="ChEBI" id="CHEBI:59789"/>
        <dbReference type="ChEBI" id="CHEBI:167623"/>
        <dbReference type="ChEBI" id="CHEBI:172880"/>
    </reaction>
    <physiologicalReaction direction="left-to-right" evidence="5">
        <dbReference type="Rhea" id="RHEA:78480"/>
    </physiologicalReaction>
</comment>
<evidence type="ECO:0000256" key="3">
    <source>
        <dbReference type="ARBA" id="ARBA00047418"/>
    </source>
</evidence>
<proteinExistence type="inferred from homology"/>
<dbReference type="SUPFAM" id="SSF53335">
    <property type="entry name" value="S-adenosyl-L-methionine-dependent methyltransferases"/>
    <property type="match status" value="1"/>
</dbReference>
<feature type="compositionally biased region" description="Polar residues" evidence="8">
    <location>
        <begin position="158"/>
        <end position="168"/>
    </location>
</feature>